<dbReference type="NCBIfam" id="TIGR01509">
    <property type="entry name" value="HAD-SF-IA-v3"/>
    <property type="match status" value="1"/>
</dbReference>
<dbReference type="InterPro" id="IPR006439">
    <property type="entry name" value="HAD-SF_hydro_IA"/>
</dbReference>
<dbReference type="Gene3D" id="1.10.150.240">
    <property type="entry name" value="Putative phosphatase, domain 2"/>
    <property type="match status" value="1"/>
</dbReference>
<evidence type="ECO:0000313" key="2">
    <source>
        <dbReference type="Proteomes" id="UP000025061"/>
    </source>
</evidence>
<dbReference type="GO" id="GO:0016787">
    <property type="term" value="F:hydrolase activity"/>
    <property type="evidence" value="ECO:0007669"/>
    <property type="project" value="UniProtKB-KW"/>
</dbReference>
<gene>
    <name evidence="1" type="ORF">HHI_12129</name>
</gene>
<keyword evidence="2" id="KW-1185">Reference proteome</keyword>
<dbReference type="InterPro" id="IPR036412">
    <property type="entry name" value="HAD-like_sf"/>
</dbReference>
<dbReference type="PATRIC" id="fig|1280951.3.peg.2443"/>
<sequence length="202" mass="22997">MTARIALFDLGGVLLDWSPARLYAQIFSNAAEADRFLAEVCTMAWHTEHDRGVSFADNAAPLIAKYPQYEPQIRAWHSRWGEMFDGYITGTDRLVEMLHGREVPLYGLSNMPAEIWPQMLDMFPALRRFREVVVSGQIGMIKPDPAIFHYTRTRMGDPDPRDVLFIDDLPKNIAMAEALGYQTHLFTDAARLEGELIRQGLL</sequence>
<dbReference type="RefSeq" id="WP_011648319.1">
    <property type="nucleotide sequence ID" value="NZ_ARYI01000010.1"/>
</dbReference>
<dbReference type="Proteomes" id="UP000025061">
    <property type="component" value="Unassembled WGS sequence"/>
</dbReference>
<dbReference type="PANTHER" id="PTHR43611">
    <property type="entry name" value="ALPHA-D-GLUCOSE 1-PHOSPHATE PHOSPHATASE"/>
    <property type="match status" value="1"/>
</dbReference>
<dbReference type="InterPro" id="IPR023214">
    <property type="entry name" value="HAD_sf"/>
</dbReference>
<dbReference type="SFLD" id="SFLDS00003">
    <property type="entry name" value="Haloacid_Dehalogenase"/>
    <property type="match status" value="1"/>
</dbReference>
<dbReference type="CDD" id="cd02603">
    <property type="entry name" value="HAD_sEH-N_like"/>
    <property type="match status" value="1"/>
</dbReference>
<dbReference type="SUPFAM" id="SSF56784">
    <property type="entry name" value="HAD-like"/>
    <property type="match status" value="1"/>
</dbReference>
<dbReference type="SFLD" id="SFLDG01129">
    <property type="entry name" value="C1.5:_HAD__Beta-PGM__Phosphata"/>
    <property type="match status" value="1"/>
</dbReference>
<dbReference type="Gene3D" id="3.40.50.1000">
    <property type="entry name" value="HAD superfamily/HAD-like"/>
    <property type="match status" value="1"/>
</dbReference>
<dbReference type="InterPro" id="IPR023198">
    <property type="entry name" value="PGP-like_dom2"/>
</dbReference>
<accession>A0A059FMZ4</accession>
<dbReference type="AlphaFoldDB" id="A0A059FMZ4"/>
<keyword evidence="1" id="KW-0378">Hydrolase</keyword>
<dbReference type="Pfam" id="PF00702">
    <property type="entry name" value="Hydrolase"/>
    <property type="match status" value="1"/>
</dbReference>
<reference evidence="1 2" key="1">
    <citation type="submission" date="2013-04" db="EMBL/GenBank/DDBJ databases">
        <title>Hyphomonas hirschiana VP5 Genome Sequencing.</title>
        <authorList>
            <person name="Lai Q."/>
            <person name="Shao Z."/>
        </authorList>
    </citation>
    <scope>NUCLEOTIDE SEQUENCE [LARGE SCALE GENOMIC DNA]</scope>
    <source>
        <strain evidence="1 2">VP5</strain>
    </source>
</reference>
<dbReference type="EMBL" id="ARYI01000010">
    <property type="protein sequence ID" value="KCZ91977.1"/>
    <property type="molecule type" value="Genomic_DNA"/>
</dbReference>
<protein>
    <submittedName>
        <fullName evidence="1">HAD family hydrolase</fullName>
    </submittedName>
</protein>
<name>A0A059FMZ4_9PROT</name>
<comment type="caution">
    <text evidence="1">The sequence shown here is derived from an EMBL/GenBank/DDBJ whole genome shotgun (WGS) entry which is preliminary data.</text>
</comment>
<proteinExistence type="predicted"/>
<dbReference type="OrthoDB" id="9807742at2"/>
<dbReference type="PANTHER" id="PTHR43611:SF3">
    <property type="entry name" value="FLAVIN MONONUCLEOTIDE HYDROLASE 1, CHLOROPLATIC"/>
    <property type="match status" value="1"/>
</dbReference>
<evidence type="ECO:0000313" key="1">
    <source>
        <dbReference type="EMBL" id="KCZ91977.1"/>
    </source>
</evidence>
<organism evidence="1 2">
    <name type="scientific">Hyphomonas hirschiana VP5</name>
    <dbReference type="NCBI Taxonomy" id="1280951"/>
    <lineage>
        <taxon>Bacteria</taxon>
        <taxon>Pseudomonadati</taxon>
        <taxon>Pseudomonadota</taxon>
        <taxon>Alphaproteobacteria</taxon>
        <taxon>Hyphomonadales</taxon>
        <taxon>Hyphomonadaceae</taxon>
        <taxon>Hyphomonas</taxon>
    </lineage>
</organism>